<proteinExistence type="predicted"/>
<reference evidence="2 4" key="1">
    <citation type="submission" date="2020-05" db="EMBL/GenBank/DDBJ databases">
        <title>Characterization of novel class B3 metallo-beta-lactamase from novel Pseudomonas species.</title>
        <authorList>
            <person name="Yamada K."/>
            <person name="Aoki K."/>
            <person name="Ishii Y."/>
        </authorList>
    </citation>
    <scope>NUCLEOTIDE SEQUENCE [LARGE SCALE GENOMIC DNA]</scope>
    <source>
        <strain evidence="2 4">TUM18999</strain>
        <strain evidence="3 5">TUM20286</strain>
    </source>
</reference>
<keyword evidence="1" id="KW-0812">Transmembrane</keyword>
<name>A0A6J4E3R7_9PSED</name>
<keyword evidence="1" id="KW-0472">Membrane</keyword>
<evidence type="ECO:0000256" key="1">
    <source>
        <dbReference type="SAM" id="Phobius"/>
    </source>
</evidence>
<gene>
    <name evidence="2" type="primary">ppyR</name>
    <name evidence="2" type="ORF">TUM18999_22000</name>
    <name evidence="3" type="ORF">TUM20286_61230</name>
</gene>
<accession>A0A6J4E3R7</accession>
<dbReference type="RefSeq" id="WP_173180174.1">
    <property type="nucleotide sequence ID" value="NZ_AP023189.1"/>
</dbReference>
<sequence>MTFFNSPDALLRFANQVLWIGLVMLLVGILCGYLLDQFFGLLPLIAFHGMVIFGPTLLKLGYVMRLTAQYQLRKEALHAVA</sequence>
<dbReference type="AlphaFoldDB" id="A0A6J4E3R7"/>
<dbReference type="KEGG" id="ptw:TUM18999_22000"/>
<dbReference type="EMBL" id="AP023189">
    <property type="protein sequence ID" value="BCG24009.1"/>
    <property type="molecule type" value="Genomic_DNA"/>
</dbReference>
<feature type="transmembrane region" description="Helical" evidence="1">
    <location>
        <begin position="17"/>
        <end position="35"/>
    </location>
</feature>
<protein>
    <submittedName>
        <fullName evidence="2">Psl and pyoverdine operon regulator PpyR</fullName>
    </submittedName>
</protein>
<keyword evidence="5" id="KW-1185">Reference proteome</keyword>
<organism evidence="2 4">
    <name type="scientific">Pseudomonas tohonis</name>
    <dbReference type="NCBI Taxonomy" id="2725477"/>
    <lineage>
        <taxon>Bacteria</taxon>
        <taxon>Pseudomonadati</taxon>
        <taxon>Pseudomonadota</taxon>
        <taxon>Gammaproteobacteria</taxon>
        <taxon>Pseudomonadales</taxon>
        <taxon>Pseudomonadaceae</taxon>
        <taxon>Pseudomonas</taxon>
    </lineage>
</organism>
<evidence type="ECO:0000313" key="3">
    <source>
        <dbReference type="EMBL" id="GJN56371.1"/>
    </source>
</evidence>
<dbReference type="EMBL" id="BQKM01000032">
    <property type="protein sequence ID" value="GJN56371.1"/>
    <property type="molecule type" value="Genomic_DNA"/>
</dbReference>
<dbReference type="Proteomes" id="UP001054892">
    <property type="component" value="Unassembled WGS sequence"/>
</dbReference>
<feature type="transmembrane region" description="Helical" evidence="1">
    <location>
        <begin position="41"/>
        <end position="64"/>
    </location>
</feature>
<evidence type="ECO:0000313" key="5">
    <source>
        <dbReference type="Proteomes" id="UP001054892"/>
    </source>
</evidence>
<evidence type="ECO:0000313" key="2">
    <source>
        <dbReference type="EMBL" id="BCG24009.1"/>
    </source>
</evidence>
<keyword evidence="1" id="KW-1133">Transmembrane helix</keyword>
<evidence type="ECO:0000313" key="4">
    <source>
        <dbReference type="Proteomes" id="UP000509383"/>
    </source>
</evidence>
<dbReference type="Proteomes" id="UP000509383">
    <property type="component" value="Chromosome"/>
</dbReference>